<evidence type="ECO:0000313" key="2">
    <source>
        <dbReference type="Proteomes" id="UP000243688"/>
    </source>
</evidence>
<dbReference type="EMBL" id="MOXJ01000001">
    <property type="protein sequence ID" value="PDO11595.1"/>
    <property type="molecule type" value="Genomic_DNA"/>
</dbReference>
<protein>
    <submittedName>
        <fullName evidence="1">Uncharacterized protein</fullName>
    </submittedName>
</protein>
<reference evidence="1 2" key="1">
    <citation type="submission" date="2016-12" db="EMBL/GenBank/DDBJ databases">
        <title>Candidatus Reconcilibacillus cellulovorans genome.</title>
        <authorList>
            <person name="Kolinko S."/>
            <person name="Wu Y.-W."/>
            <person name="Tachea F."/>
            <person name="Denzel E."/>
            <person name="Hiras J."/>
            <person name="Baecker N."/>
            <person name="Chan L.J."/>
            <person name="Eichorst S.A."/>
            <person name="Frey D."/>
            <person name="Adams P.D."/>
            <person name="Pray T."/>
            <person name="Tanjore D."/>
            <person name="Petzold C.J."/>
            <person name="Gladden J.M."/>
            <person name="Simmons B.A."/>
            <person name="Singer S.W."/>
        </authorList>
    </citation>
    <scope>NUCLEOTIDE SEQUENCE [LARGE SCALE GENOMIC DNA]</scope>
    <source>
        <strain evidence="1">JTherm</strain>
    </source>
</reference>
<accession>A0A2A6E3M8</accession>
<gene>
    <name evidence="1" type="ORF">BLM47_00215</name>
</gene>
<dbReference type="AlphaFoldDB" id="A0A2A6E3M8"/>
<proteinExistence type="predicted"/>
<organism evidence="1 2">
    <name type="scientific">Candidatus Reconcilbacillus cellulovorans</name>
    <dbReference type="NCBI Taxonomy" id="1906605"/>
    <lineage>
        <taxon>Bacteria</taxon>
        <taxon>Bacillati</taxon>
        <taxon>Bacillota</taxon>
        <taxon>Bacilli</taxon>
        <taxon>Bacillales</taxon>
        <taxon>Paenibacillaceae</taxon>
        <taxon>Candidatus Reconcilbacillus</taxon>
    </lineage>
</organism>
<name>A0A2A6E3M8_9BACL</name>
<comment type="caution">
    <text evidence="1">The sequence shown here is derived from an EMBL/GenBank/DDBJ whole genome shotgun (WGS) entry which is preliminary data.</text>
</comment>
<evidence type="ECO:0000313" key="1">
    <source>
        <dbReference type="EMBL" id="PDO11595.1"/>
    </source>
</evidence>
<dbReference type="Proteomes" id="UP000243688">
    <property type="component" value="Unassembled WGS sequence"/>
</dbReference>
<sequence length="122" mass="14014">MSGLIRLTKTDGFPVYLAPEHIRAVTWEMRSPFSESGRDYVTKVYEEGEGCWWVKETPEEVARKVREYRVATQSLLIAYRIGLEKEVKVGSQDPGNEISYWERILDHLAGFEKEKSTAGTVE</sequence>